<dbReference type="EMBL" id="VFOK01000001">
    <property type="protein sequence ID" value="TQL33470.1"/>
    <property type="molecule type" value="Genomic_DNA"/>
</dbReference>
<evidence type="ECO:0000256" key="4">
    <source>
        <dbReference type="ARBA" id="ARBA00022692"/>
    </source>
</evidence>
<dbReference type="RefSeq" id="WP_211344554.1">
    <property type="nucleotide sequence ID" value="NZ_CAJTBP010000001.1"/>
</dbReference>
<evidence type="ECO:0000256" key="5">
    <source>
        <dbReference type="ARBA" id="ARBA00022723"/>
    </source>
</evidence>
<evidence type="ECO:0000313" key="14">
    <source>
        <dbReference type="EMBL" id="TQL33470.1"/>
    </source>
</evidence>
<evidence type="ECO:0000256" key="2">
    <source>
        <dbReference type="ARBA" id="ARBA00022475"/>
    </source>
</evidence>
<evidence type="ECO:0000256" key="12">
    <source>
        <dbReference type="SAM" id="Phobius"/>
    </source>
</evidence>
<comment type="cofactor">
    <cofactor evidence="11">
        <name>Zn(2+)</name>
        <dbReference type="ChEBI" id="CHEBI:29105"/>
    </cofactor>
    <text evidence="11">Binds 1 zinc ion per subunit.</text>
</comment>
<gene>
    <name evidence="14" type="ORF">FB554_1616</name>
</gene>
<evidence type="ECO:0000256" key="3">
    <source>
        <dbReference type="ARBA" id="ARBA00022670"/>
    </source>
</evidence>
<dbReference type="Pfam" id="PF01435">
    <property type="entry name" value="Peptidase_M48"/>
    <property type="match status" value="1"/>
</dbReference>
<keyword evidence="5" id="KW-0479">Metal-binding</keyword>
<keyword evidence="2" id="KW-1003">Cell membrane</keyword>
<comment type="similarity">
    <text evidence="11">Belongs to the peptidase M48 family.</text>
</comment>
<evidence type="ECO:0000259" key="13">
    <source>
        <dbReference type="Pfam" id="PF01435"/>
    </source>
</evidence>
<dbReference type="GO" id="GO:0046872">
    <property type="term" value="F:metal ion binding"/>
    <property type="evidence" value="ECO:0007669"/>
    <property type="project" value="UniProtKB-KW"/>
</dbReference>
<feature type="domain" description="Peptidase M48" evidence="13">
    <location>
        <begin position="98"/>
        <end position="190"/>
    </location>
</feature>
<name>A0A542XCA4_9MICO</name>
<dbReference type="CDD" id="cd07325">
    <property type="entry name" value="M48_Ste24p_like"/>
    <property type="match status" value="1"/>
</dbReference>
<comment type="subcellular location">
    <subcellularLocation>
        <location evidence="1">Cell membrane</location>
        <topology evidence="1">Multi-pass membrane protein</topology>
    </subcellularLocation>
</comment>
<keyword evidence="9 11" id="KW-0482">Metalloprotease</keyword>
<keyword evidence="7 11" id="KW-0862">Zinc</keyword>
<dbReference type="GO" id="GO:0005886">
    <property type="term" value="C:plasma membrane"/>
    <property type="evidence" value="ECO:0007669"/>
    <property type="project" value="UniProtKB-SubCell"/>
</dbReference>
<dbReference type="AlphaFoldDB" id="A0A542XCA4"/>
<keyword evidence="8 12" id="KW-1133">Transmembrane helix</keyword>
<dbReference type="InterPro" id="IPR001915">
    <property type="entry name" value="Peptidase_M48"/>
</dbReference>
<dbReference type="GO" id="GO:0004222">
    <property type="term" value="F:metalloendopeptidase activity"/>
    <property type="evidence" value="ECO:0007669"/>
    <property type="project" value="InterPro"/>
</dbReference>
<evidence type="ECO:0000256" key="11">
    <source>
        <dbReference type="RuleBase" id="RU003983"/>
    </source>
</evidence>
<keyword evidence="6 11" id="KW-0378">Hydrolase</keyword>
<evidence type="ECO:0000256" key="9">
    <source>
        <dbReference type="ARBA" id="ARBA00023049"/>
    </source>
</evidence>
<comment type="caution">
    <text evidence="14">The sequence shown here is derived from an EMBL/GenBank/DDBJ whole genome shotgun (WGS) entry which is preliminary data.</text>
</comment>
<reference evidence="14 15" key="1">
    <citation type="submission" date="2019-06" db="EMBL/GenBank/DDBJ databases">
        <title>Sequencing the genomes of 1000 actinobacteria strains.</title>
        <authorList>
            <person name="Klenk H.-P."/>
        </authorList>
    </citation>
    <scope>NUCLEOTIDE SEQUENCE [LARGE SCALE GENOMIC DNA]</scope>
    <source>
        <strain evidence="14 15">DSM 24617</strain>
    </source>
</reference>
<organism evidence="14 15">
    <name type="scientific">Barrientosiimonas humi</name>
    <dbReference type="NCBI Taxonomy" id="999931"/>
    <lineage>
        <taxon>Bacteria</taxon>
        <taxon>Bacillati</taxon>
        <taxon>Actinomycetota</taxon>
        <taxon>Actinomycetes</taxon>
        <taxon>Micrococcales</taxon>
        <taxon>Dermacoccaceae</taxon>
        <taxon>Barrientosiimonas</taxon>
    </lineage>
</organism>
<keyword evidence="15" id="KW-1185">Reference proteome</keyword>
<dbReference type="Gene3D" id="3.30.2010.10">
    <property type="entry name" value="Metalloproteases ('zincins'), catalytic domain"/>
    <property type="match status" value="1"/>
</dbReference>
<dbReference type="Proteomes" id="UP000318336">
    <property type="component" value="Unassembled WGS sequence"/>
</dbReference>
<keyword evidence="10 12" id="KW-0472">Membrane</keyword>
<evidence type="ECO:0000256" key="6">
    <source>
        <dbReference type="ARBA" id="ARBA00022801"/>
    </source>
</evidence>
<proteinExistence type="inferred from homology"/>
<accession>A0A542XCA4</accession>
<evidence type="ECO:0000256" key="7">
    <source>
        <dbReference type="ARBA" id="ARBA00022833"/>
    </source>
</evidence>
<sequence length="290" mass="31810">MTVRIEDDRTRAVETGPTVPQLRHRAEVPMLALGVGLTAVVAIGAVGALLSGVQLAQWSIVVLGGLALPVLSLVYIRWMYWTQIANGVEVTDEQFPDLWAIYADLARQMGFGAGPGRMAQVPRLYMVNGNGTMNAFAAKCQLQRGYVVVYSDLADLAYVHGNAGALRFVLAHELGHIKCGHVNLWRQGITPVLTLLRLAPSLSRAQEYTADRVGAYYAPQHAMDMVALFAGKNVARQVDVPAYLRSVDRHKDGFWLSFANLMSGHAVGFRRMKALSRVPTEGWDVHGRML</sequence>
<feature type="transmembrane region" description="Helical" evidence="12">
    <location>
        <begin position="30"/>
        <end position="50"/>
    </location>
</feature>
<dbReference type="InterPro" id="IPR050083">
    <property type="entry name" value="HtpX_protease"/>
</dbReference>
<dbReference type="GO" id="GO:0006508">
    <property type="term" value="P:proteolysis"/>
    <property type="evidence" value="ECO:0007669"/>
    <property type="project" value="UniProtKB-KW"/>
</dbReference>
<keyword evidence="4 12" id="KW-0812">Transmembrane</keyword>
<dbReference type="PANTHER" id="PTHR43221:SF1">
    <property type="entry name" value="PROTEASE HTPX"/>
    <property type="match status" value="1"/>
</dbReference>
<evidence type="ECO:0000256" key="1">
    <source>
        <dbReference type="ARBA" id="ARBA00004651"/>
    </source>
</evidence>
<evidence type="ECO:0000313" key="15">
    <source>
        <dbReference type="Proteomes" id="UP000318336"/>
    </source>
</evidence>
<feature type="transmembrane region" description="Helical" evidence="12">
    <location>
        <begin position="56"/>
        <end position="76"/>
    </location>
</feature>
<protein>
    <submittedName>
        <fullName evidence="14">Zn-dependent protease with chaperone function</fullName>
    </submittedName>
</protein>
<evidence type="ECO:0000256" key="8">
    <source>
        <dbReference type="ARBA" id="ARBA00022989"/>
    </source>
</evidence>
<keyword evidence="3 11" id="KW-0645">Protease</keyword>
<dbReference type="PANTHER" id="PTHR43221">
    <property type="entry name" value="PROTEASE HTPX"/>
    <property type="match status" value="1"/>
</dbReference>
<evidence type="ECO:0000256" key="10">
    <source>
        <dbReference type="ARBA" id="ARBA00023136"/>
    </source>
</evidence>